<dbReference type="EMBL" id="CP036422">
    <property type="protein sequence ID" value="QFU75214.1"/>
    <property type="molecule type" value="Genomic_DNA"/>
</dbReference>
<dbReference type="Proteomes" id="UP000326287">
    <property type="component" value="Chromosome"/>
</dbReference>
<name>A0A5P9NJ17_9GAMM</name>
<keyword evidence="2" id="KW-1185">Reference proteome</keyword>
<dbReference type="AlphaFoldDB" id="A0A5P9NJ17"/>
<dbReference type="RefSeq" id="WP_152661320.1">
    <property type="nucleotide sequence ID" value="NZ_CP036422.1"/>
</dbReference>
<reference evidence="1 2" key="1">
    <citation type="submission" date="2019-02" db="EMBL/GenBank/DDBJ databases">
        <authorList>
            <person name="Li S.-H."/>
        </authorList>
    </citation>
    <scope>NUCLEOTIDE SEQUENCE [LARGE SCALE GENOMIC DNA]</scope>
    <source>
        <strain evidence="1 2">IMCC14385</strain>
    </source>
</reference>
<evidence type="ECO:0000313" key="2">
    <source>
        <dbReference type="Proteomes" id="UP000326287"/>
    </source>
</evidence>
<sequence length="287" mass="32286">MLYDNSTPRYLPHIPHPEVLLMGLSPKGDAPWIEPDNDIGRYHEHKLQQRKIRGDAVYRGDDESIPAQRELRAALTTHLLDAHADCYSREADSLNCRPGDFQIPLAGEECLWDISLAVADDLAIMEKRSSQYHLTAASLCSPSHWLLAEKVGLAMRDIHDPIPGFHEKLTPRIDRFFEHLRPNHPVVRFNWSVLAEDNLAQLPGEEATVTADTPLFYRVERQSLVRLPETGAIAFSIRVYVHPLDMLASTKGAIPSLLAAIDAASPEISIYKGFDLMQPALARYRGR</sequence>
<dbReference type="InterPro" id="IPR021848">
    <property type="entry name" value="HODM_asu-like"/>
</dbReference>
<dbReference type="KEGG" id="halc:EY643_05860"/>
<evidence type="ECO:0000313" key="1">
    <source>
        <dbReference type="EMBL" id="QFU75214.1"/>
    </source>
</evidence>
<dbReference type="OrthoDB" id="5242510at2"/>
<dbReference type="Pfam" id="PF11927">
    <property type="entry name" value="HODM_asu-like"/>
    <property type="match status" value="1"/>
</dbReference>
<gene>
    <name evidence="1" type="ORF">EY643_05860</name>
</gene>
<accession>A0A5P9NJ17</accession>
<proteinExistence type="predicted"/>
<protein>
    <submittedName>
        <fullName evidence="1">DUF3445 domain-containing protein</fullName>
    </submittedName>
</protein>
<organism evidence="1 2">
    <name type="scientific">Halioglobus maricola</name>
    <dbReference type="NCBI Taxonomy" id="2601894"/>
    <lineage>
        <taxon>Bacteria</taxon>
        <taxon>Pseudomonadati</taxon>
        <taxon>Pseudomonadota</taxon>
        <taxon>Gammaproteobacteria</taxon>
        <taxon>Cellvibrionales</taxon>
        <taxon>Halieaceae</taxon>
        <taxon>Halioglobus</taxon>
    </lineage>
</organism>